<accession>A0A7J7P533</accession>
<dbReference type="OrthoDB" id="1729146at2759"/>
<sequence length="72" mass="8123">MFDLVNDTLGRAPLEGLNDYTDNVRSNSEVPEEDTAYKNLREDASRLIYPMCSPQDTKLLVTIELMSLKTNG</sequence>
<dbReference type="Proteomes" id="UP000541444">
    <property type="component" value="Unassembled WGS sequence"/>
</dbReference>
<gene>
    <name evidence="2" type="ORF">GIB67_004725</name>
</gene>
<feature type="compositionally biased region" description="Polar residues" evidence="1">
    <location>
        <begin position="20"/>
        <end position="29"/>
    </location>
</feature>
<keyword evidence="3" id="KW-1185">Reference proteome</keyword>
<reference evidence="2 3" key="1">
    <citation type="journal article" date="2020" name="IScience">
        <title>Genome Sequencing of the Endangered Kingdonia uniflora (Circaeasteraceae, Ranunculales) Reveals Potential Mechanisms of Evolutionary Specialization.</title>
        <authorList>
            <person name="Sun Y."/>
            <person name="Deng T."/>
            <person name="Zhang A."/>
            <person name="Moore M.J."/>
            <person name="Landis J.B."/>
            <person name="Lin N."/>
            <person name="Zhang H."/>
            <person name="Zhang X."/>
            <person name="Huang J."/>
            <person name="Zhang X."/>
            <person name="Sun H."/>
            <person name="Wang H."/>
        </authorList>
    </citation>
    <scope>NUCLEOTIDE SEQUENCE [LARGE SCALE GENOMIC DNA]</scope>
    <source>
        <strain evidence="2">TB1705</strain>
        <tissue evidence="2">Leaf</tissue>
    </source>
</reference>
<organism evidence="2 3">
    <name type="scientific">Kingdonia uniflora</name>
    <dbReference type="NCBI Taxonomy" id="39325"/>
    <lineage>
        <taxon>Eukaryota</taxon>
        <taxon>Viridiplantae</taxon>
        <taxon>Streptophyta</taxon>
        <taxon>Embryophyta</taxon>
        <taxon>Tracheophyta</taxon>
        <taxon>Spermatophyta</taxon>
        <taxon>Magnoliopsida</taxon>
        <taxon>Ranunculales</taxon>
        <taxon>Circaeasteraceae</taxon>
        <taxon>Kingdonia</taxon>
    </lineage>
</organism>
<name>A0A7J7P533_9MAGN</name>
<feature type="region of interest" description="Disordered" evidence="1">
    <location>
        <begin position="15"/>
        <end position="34"/>
    </location>
</feature>
<dbReference type="AlphaFoldDB" id="A0A7J7P533"/>
<evidence type="ECO:0000313" key="2">
    <source>
        <dbReference type="EMBL" id="KAF6174531.1"/>
    </source>
</evidence>
<dbReference type="EMBL" id="JACGCM010000262">
    <property type="protein sequence ID" value="KAF6174531.1"/>
    <property type="molecule type" value="Genomic_DNA"/>
</dbReference>
<proteinExistence type="predicted"/>
<evidence type="ECO:0000256" key="1">
    <source>
        <dbReference type="SAM" id="MobiDB-lite"/>
    </source>
</evidence>
<comment type="caution">
    <text evidence="2">The sequence shown here is derived from an EMBL/GenBank/DDBJ whole genome shotgun (WGS) entry which is preliminary data.</text>
</comment>
<evidence type="ECO:0000313" key="3">
    <source>
        <dbReference type="Proteomes" id="UP000541444"/>
    </source>
</evidence>
<protein>
    <submittedName>
        <fullName evidence="2">Uncharacterized protein</fullName>
    </submittedName>
</protein>